<dbReference type="EMBL" id="FQXE01000003">
    <property type="protein sequence ID" value="SHH44553.1"/>
    <property type="molecule type" value="Genomic_DNA"/>
</dbReference>
<dbReference type="SUPFAM" id="SSF51206">
    <property type="entry name" value="cAMP-binding domain-like"/>
    <property type="match status" value="1"/>
</dbReference>
<sequence length="246" mass="27070">MTSHLNRSLIKNLDLFKSLPDADLDAVLQTAQVCRLAAGDAAFRQGEIADRFFVLLHGHLKVVQVTAEGEQVVVRYVNPGDVFGIARAMRRPDYPASTIAVHESLALAWPSSEWDQFTATNPHFASNALQTVGQRLQDAHTRIQELSTEEVEQRVARAILRLVDQSGQQTPEGILIDFPITRQDIAEMTGTTLHTVSRLMSAWKDRGLVTSGRKRIVVCAIDDLIRLAEGPHTPATRSAGINAEST</sequence>
<dbReference type="PANTHER" id="PTHR24567">
    <property type="entry name" value="CRP FAMILY TRANSCRIPTIONAL REGULATORY PROTEIN"/>
    <property type="match status" value="1"/>
</dbReference>
<dbReference type="SMART" id="SM00100">
    <property type="entry name" value="cNMP"/>
    <property type="match status" value="1"/>
</dbReference>
<keyword evidence="3" id="KW-0804">Transcription</keyword>
<dbReference type="SMART" id="SM00419">
    <property type="entry name" value="HTH_CRP"/>
    <property type="match status" value="1"/>
</dbReference>
<dbReference type="CDD" id="cd00092">
    <property type="entry name" value="HTH_CRP"/>
    <property type="match status" value="1"/>
</dbReference>
<evidence type="ECO:0000256" key="2">
    <source>
        <dbReference type="ARBA" id="ARBA00023125"/>
    </source>
</evidence>
<evidence type="ECO:0000259" key="4">
    <source>
        <dbReference type="PROSITE" id="PS50042"/>
    </source>
</evidence>
<keyword evidence="1" id="KW-0805">Transcription regulation</keyword>
<dbReference type="GO" id="GO:0003700">
    <property type="term" value="F:DNA-binding transcription factor activity"/>
    <property type="evidence" value="ECO:0007669"/>
    <property type="project" value="TreeGrafter"/>
</dbReference>
<dbReference type="InterPro" id="IPR018490">
    <property type="entry name" value="cNMP-bd_dom_sf"/>
</dbReference>
<feature type="domain" description="Cyclic nucleotide-binding" evidence="4">
    <location>
        <begin position="15"/>
        <end position="84"/>
    </location>
</feature>
<dbReference type="InterPro" id="IPR014710">
    <property type="entry name" value="RmlC-like_jellyroll"/>
</dbReference>
<dbReference type="InterPro" id="IPR000595">
    <property type="entry name" value="cNMP-bd_dom"/>
</dbReference>
<name>A0A1M5T2H7_9BURK</name>
<feature type="domain" description="HTH crp-type" evidence="5">
    <location>
        <begin position="149"/>
        <end position="222"/>
    </location>
</feature>
<dbReference type="RefSeq" id="WP_073102419.1">
    <property type="nucleotide sequence ID" value="NZ_FQXE01000003.1"/>
</dbReference>
<dbReference type="InterPro" id="IPR050397">
    <property type="entry name" value="Env_Response_Regulators"/>
</dbReference>
<reference evidence="6 7" key="1">
    <citation type="submission" date="2016-11" db="EMBL/GenBank/DDBJ databases">
        <authorList>
            <person name="Jaros S."/>
            <person name="Januszkiewicz K."/>
            <person name="Wedrychowicz H."/>
        </authorList>
    </citation>
    <scope>NUCLEOTIDE SEQUENCE [LARGE SCALE GENOMIC DNA]</scope>
    <source>
        <strain evidence="6 7">CGMCC 1.10190</strain>
    </source>
</reference>
<dbReference type="Pfam" id="PF00027">
    <property type="entry name" value="cNMP_binding"/>
    <property type="match status" value="1"/>
</dbReference>
<dbReference type="InterPro" id="IPR036390">
    <property type="entry name" value="WH_DNA-bd_sf"/>
</dbReference>
<dbReference type="PRINTS" id="PR00034">
    <property type="entry name" value="HTHCRP"/>
</dbReference>
<dbReference type="GO" id="GO:0005829">
    <property type="term" value="C:cytosol"/>
    <property type="evidence" value="ECO:0007669"/>
    <property type="project" value="TreeGrafter"/>
</dbReference>
<dbReference type="STRING" id="658167.SAMN04488135_103244"/>
<dbReference type="Gene3D" id="2.60.120.10">
    <property type="entry name" value="Jelly Rolls"/>
    <property type="match status" value="1"/>
</dbReference>
<keyword evidence="6" id="KW-0418">Kinase</keyword>
<dbReference type="SUPFAM" id="SSF46785">
    <property type="entry name" value="Winged helix' DNA-binding domain"/>
    <property type="match status" value="1"/>
</dbReference>
<dbReference type="CDD" id="cd00038">
    <property type="entry name" value="CAP_ED"/>
    <property type="match status" value="1"/>
</dbReference>
<dbReference type="PROSITE" id="PS51063">
    <property type="entry name" value="HTH_CRP_2"/>
    <property type="match status" value="1"/>
</dbReference>
<accession>A0A1M5T2H7</accession>
<evidence type="ECO:0000259" key="5">
    <source>
        <dbReference type="PROSITE" id="PS51063"/>
    </source>
</evidence>
<organism evidence="6 7">
    <name type="scientific">Pollutimonas bauzanensis</name>
    <dbReference type="NCBI Taxonomy" id="658167"/>
    <lineage>
        <taxon>Bacteria</taxon>
        <taxon>Pseudomonadati</taxon>
        <taxon>Pseudomonadota</taxon>
        <taxon>Betaproteobacteria</taxon>
        <taxon>Burkholderiales</taxon>
        <taxon>Alcaligenaceae</taxon>
        <taxon>Pollutimonas</taxon>
    </lineage>
</organism>
<dbReference type="Gene3D" id="1.10.10.10">
    <property type="entry name" value="Winged helix-like DNA-binding domain superfamily/Winged helix DNA-binding domain"/>
    <property type="match status" value="1"/>
</dbReference>
<dbReference type="PROSITE" id="PS50042">
    <property type="entry name" value="CNMP_BINDING_3"/>
    <property type="match status" value="1"/>
</dbReference>
<dbReference type="GO" id="GO:0003677">
    <property type="term" value="F:DNA binding"/>
    <property type="evidence" value="ECO:0007669"/>
    <property type="project" value="UniProtKB-KW"/>
</dbReference>
<evidence type="ECO:0000313" key="7">
    <source>
        <dbReference type="Proteomes" id="UP000184226"/>
    </source>
</evidence>
<keyword evidence="6" id="KW-0808">Transferase</keyword>
<dbReference type="Proteomes" id="UP000184226">
    <property type="component" value="Unassembled WGS sequence"/>
</dbReference>
<evidence type="ECO:0000256" key="3">
    <source>
        <dbReference type="ARBA" id="ARBA00023163"/>
    </source>
</evidence>
<evidence type="ECO:0000313" key="6">
    <source>
        <dbReference type="EMBL" id="SHH44553.1"/>
    </source>
</evidence>
<dbReference type="Pfam" id="PF13545">
    <property type="entry name" value="HTH_Crp_2"/>
    <property type="match status" value="1"/>
</dbReference>
<evidence type="ECO:0000256" key="1">
    <source>
        <dbReference type="ARBA" id="ARBA00023015"/>
    </source>
</evidence>
<dbReference type="GO" id="GO:0016301">
    <property type="term" value="F:kinase activity"/>
    <property type="evidence" value="ECO:0007669"/>
    <property type="project" value="UniProtKB-KW"/>
</dbReference>
<dbReference type="AlphaFoldDB" id="A0A1M5T2H7"/>
<protein>
    <submittedName>
        <fullName evidence="6">cAMP-binding domain of CRP or a regulatory subunit of cAMP-dependent protein kinases</fullName>
    </submittedName>
</protein>
<dbReference type="PANTHER" id="PTHR24567:SF28">
    <property type="entry name" value="LISTERIOLYSIN REGULATORY PROTEIN"/>
    <property type="match status" value="1"/>
</dbReference>
<proteinExistence type="predicted"/>
<dbReference type="InterPro" id="IPR012318">
    <property type="entry name" value="HTH_CRP"/>
</dbReference>
<keyword evidence="2" id="KW-0238">DNA-binding</keyword>
<gene>
    <name evidence="6" type="ORF">SAMN04488135_103244</name>
</gene>
<dbReference type="OrthoDB" id="7643467at2"/>
<keyword evidence="7" id="KW-1185">Reference proteome</keyword>
<dbReference type="InterPro" id="IPR036388">
    <property type="entry name" value="WH-like_DNA-bd_sf"/>
</dbReference>